<dbReference type="RefSeq" id="WP_199869670.1">
    <property type="nucleotide sequence ID" value="NZ_JAAGPU010000010.1"/>
</dbReference>
<accession>A0A6M0H1J6</accession>
<gene>
    <name evidence="2" type="ORF">G3M99_07085</name>
</gene>
<reference evidence="2 3" key="1">
    <citation type="submission" date="2020-02" db="EMBL/GenBank/DDBJ databases">
        <title>Genome assembly of a novel Clostridium senegalense strain.</title>
        <authorList>
            <person name="Gupta T.B."/>
            <person name="Jauregui R."/>
            <person name="Maclean P."/>
            <person name="Nawarathana A."/>
            <person name="Brightwell G."/>
        </authorList>
    </citation>
    <scope>NUCLEOTIDE SEQUENCE [LARGE SCALE GENOMIC DNA]</scope>
    <source>
        <strain evidence="2 3">AGRFS4</strain>
    </source>
</reference>
<protein>
    <recommendedName>
        <fullName evidence="4">DUF3784 domain-containing protein</fullName>
    </recommendedName>
</protein>
<organism evidence="2 3">
    <name type="scientific">Clostridium senegalense</name>
    <dbReference type="NCBI Taxonomy" id="1465809"/>
    <lineage>
        <taxon>Bacteria</taxon>
        <taxon>Bacillati</taxon>
        <taxon>Bacillota</taxon>
        <taxon>Clostridia</taxon>
        <taxon>Eubacteriales</taxon>
        <taxon>Clostridiaceae</taxon>
        <taxon>Clostridium</taxon>
    </lineage>
</organism>
<comment type="caution">
    <text evidence="2">The sequence shown here is derived from an EMBL/GenBank/DDBJ whole genome shotgun (WGS) entry which is preliminary data.</text>
</comment>
<dbReference type="AlphaFoldDB" id="A0A6M0H1J6"/>
<name>A0A6M0H1J6_9CLOT</name>
<feature type="transmembrane region" description="Helical" evidence="1">
    <location>
        <begin position="6"/>
        <end position="23"/>
    </location>
</feature>
<feature type="transmembrane region" description="Helical" evidence="1">
    <location>
        <begin position="55"/>
        <end position="71"/>
    </location>
</feature>
<proteinExistence type="predicted"/>
<keyword evidence="3" id="KW-1185">Reference proteome</keyword>
<sequence>MISLIIGAIFFILGIIMFIQTLIKKEALSSNLYGISKEKYIVTNKENFTKIMIRQNYICSIYIIFLGILLILTKESILASCGAFIIIIQLICSHYAKRYVEIV</sequence>
<dbReference type="EMBL" id="JAAGPU010000010">
    <property type="protein sequence ID" value="NEU04630.1"/>
    <property type="molecule type" value="Genomic_DNA"/>
</dbReference>
<evidence type="ECO:0000256" key="1">
    <source>
        <dbReference type="SAM" id="Phobius"/>
    </source>
</evidence>
<dbReference type="Proteomes" id="UP000481872">
    <property type="component" value="Unassembled WGS sequence"/>
</dbReference>
<keyword evidence="1" id="KW-1133">Transmembrane helix</keyword>
<evidence type="ECO:0000313" key="3">
    <source>
        <dbReference type="Proteomes" id="UP000481872"/>
    </source>
</evidence>
<evidence type="ECO:0000313" key="2">
    <source>
        <dbReference type="EMBL" id="NEU04630.1"/>
    </source>
</evidence>
<keyword evidence="1" id="KW-0472">Membrane</keyword>
<feature type="transmembrane region" description="Helical" evidence="1">
    <location>
        <begin position="77"/>
        <end position="96"/>
    </location>
</feature>
<evidence type="ECO:0008006" key="4">
    <source>
        <dbReference type="Google" id="ProtNLM"/>
    </source>
</evidence>
<keyword evidence="1" id="KW-0812">Transmembrane</keyword>